<sequence>MATDYTSVLLDGPWTHTFVAANGARFHVAVAGPDDPDAPLVLLMHGFPQMWWAWRDQIPALAAAGYRVAAMDLRGVGASDKPPLGYDVPTRTRDAAGVIRALGADTAVVVGHGLGATVAWAMPTLQPHVTRGVVALSAPHPAHLHHPSRERYTRSAWARLALFQLPALPERALAGRGLVARVLMDWSRRPFAPDVLDTYETAMTVPFASRGFAEALRWVLRSRARLDGRRFLSGVRRPVTVPVLQLHGGADPVAPVAGVDLDGAALCQDYRFEVLPDVGHFLPEEAPDEVTSHLLAFLARVTGA</sequence>
<dbReference type="STRING" id="285351.SAMN04488035_0180"/>
<dbReference type="Gene3D" id="3.40.50.1820">
    <property type="entry name" value="alpha/beta hydrolase"/>
    <property type="match status" value="1"/>
</dbReference>
<evidence type="ECO:0000259" key="2">
    <source>
        <dbReference type="Pfam" id="PF00561"/>
    </source>
</evidence>
<organism evidence="3 4">
    <name type="scientific">Flavimobilis marinus</name>
    <dbReference type="NCBI Taxonomy" id="285351"/>
    <lineage>
        <taxon>Bacteria</taxon>
        <taxon>Bacillati</taxon>
        <taxon>Actinomycetota</taxon>
        <taxon>Actinomycetes</taxon>
        <taxon>Micrococcales</taxon>
        <taxon>Jonesiaceae</taxon>
        <taxon>Flavimobilis</taxon>
    </lineage>
</organism>
<proteinExistence type="predicted"/>
<dbReference type="InterPro" id="IPR000639">
    <property type="entry name" value="Epox_hydrolase-like"/>
</dbReference>
<dbReference type="RefSeq" id="WP_093374232.1">
    <property type="nucleotide sequence ID" value="NZ_BNAN01000001.1"/>
</dbReference>
<reference evidence="4" key="1">
    <citation type="submission" date="2016-10" db="EMBL/GenBank/DDBJ databases">
        <authorList>
            <person name="Varghese N."/>
            <person name="Submissions S."/>
        </authorList>
    </citation>
    <scope>NUCLEOTIDE SEQUENCE [LARGE SCALE GENOMIC DNA]</scope>
    <source>
        <strain evidence="4">DSM 19083</strain>
    </source>
</reference>
<dbReference type="Pfam" id="PF00561">
    <property type="entry name" value="Abhydrolase_1"/>
    <property type="match status" value="1"/>
</dbReference>
<dbReference type="GO" id="GO:0016787">
    <property type="term" value="F:hydrolase activity"/>
    <property type="evidence" value="ECO:0007669"/>
    <property type="project" value="UniProtKB-KW"/>
</dbReference>
<accession>A0A1I2CNE6</accession>
<dbReference type="InterPro" id="IPR000073">
    <property type="entry name" value="AB_hydrolase_1"/>
</dbReference>
<dbReference type="PANTHER" id="PTHR43329">
    <property type="entry name" value="EPOXIDE HYDROLASE"/>
    <property type="match status" value="1"/>
</dbReference>
<evidence type="ECO:0000256" key="1">
    <source>
        <dbReference type="ARBA" id="ARBA00022801"/>
    </source>
</evidence>
<keyword evidence="4" id="KW-1185">Reference proteome</keyword>
<gene>
    <name evidence="3" type="ORF">SAMN04488035_0180</name>
</gene>
<dbReference type="SUPFAM" id="SSF53474">
    <property type="entry name" value="alpha/beta-Hydrolases"/>
    <property type="match status" value="1"/>
</dbReference>
<feature type="domain" description="AB hydrolase-1" evidence="2">
    <location>
        <begin position="39"/>
        <end position="287"/>
    </location>
</feature>
<dbReference type="OrthoDB" id="2987348at2"/>
<dbReference type="InterPro" id="IPR029058">
    <property type="entry name" value="AB_hydrolase_fold"/>
</dbReference>
<dbReference type="Proteomes" id="UP000198520">
    <property type="component" value="Unassembled WGS sequence"/>
</dbReference>
<evidence type="ECO:0000313" key="4">
    <source>
        <dbReference type="Proteomes" id="UP000198520"/>
    </source>
</evidence>
<keyword evidence="1" id="KW-0378">Hydrolase</keyword>
<dbReference type="PRINTS" id="PR00412">
    <property type="entry name" value="EPOXHYDRLASE"/>
</dbReference>
<evidence type="ECO:0000313" key="3">
    <source>
        <dbReference type="EMBL" id="SFE69250.1"/>
    </source>
</evidence>
<protein>
    <submittedName>
        <fullName evidence="3">Pimeloyl-ACP methyl ester carboxylesterase</fullName>
    </submittedName>
</protein>
<dbReference type="EMBL" id="FONZ01000001">
    <property type="protein sequence ID" value="SFE69250.1"/>
    <property type="molecule type" value="Genomic_DNA"/>
</dbReference>
<dbReference type="AlphaFoldDB" id="A0A1I2CNE6"/>
<name>A0A1I2CNE6_9MICO</name>